<dbReference type="GO" id="GO:0004222">
    <property type="term" value="F:metalloendopeptidase activity"/>
    <property type="evidence" value="ECO:0007669"/>
    <property type="project" value="InterPro"/>
</dbReference>
<sequence>MDNKLKTENIRYFRTAAGSEDVLEVKAYEVYPNVWAIPSRYMMEPLQDLDEVTNPEQFSIYDKKYLADIQEQDEFLKSIQAAIEDIKKRTFGLELLTAVSGAVPLPKDTGATNTTLQCIDENGKHTHDVVANVVLWGPGNNLNSNRLISKSDDDSNGIGSMVELIWNPQILIKNIGTNRIKPATDELVGLLTKALFRLYGLGLNKIRYPFYQLDDKKYYSLTAEDLISYGGFSANVVNLQPYYFLEDQFTKVKEKYESAKKRIDDIKVNDEYSQMLTLKYQFDLYSLFHISTSYIVSTVIPANDKYGGLVSYYTGPNALIDSKTDEKLTSMVKIPLKKIKYSKNQSREYDEYDLTNGEDSTQYFENFTFPKSKHVFVETQPTPENVFVNLPSEEITKIILPVIPAESDLIKIPFQPATPKSITTELITTDVPTLGLIFPAVKSKQNLSDIKMTSKLSDALDSDKQTFAFDNTLVDKLSELTSVSDAELFGIIRLIKNELLSVIDNFTTFGDNWSCPRWIDYCFQQVFGSDLKNLIVQGDFEKVFNISDTLILPKQLPEDILQLKPYLFYQWYAKRYTRILRLESLFYQILNEHITLIRSLVSSNNKGQYLQGFMNDLDKIAYNAQYMLSDWTIQLGYYDFKNQVTQVIKTSSMTSEFNIDDLLYDYDTFKLTISQFGADSINNFTPSQDLKLALNDNNSPILLLGNDEIKSNGSITQTDDSLDDETSLLLSKNTSFEGNFSAKYLLSSVGVNFTFKSIENLNFSVDFMNINIAFSNNFFEITQTGQETKKYSIAKLFGWNSLVYLIKHSSVEIWDIHSNILLVSHDLTAPQNNIVKAPIKLTNLDNELILKSFEVFEQDEEANYNDIEQGFKNGIIYTAKKMPIIVGEKYALKSSILDDMGILTSDENKKYPVFSTDVEVESSLNIILESTTGDKISVDAGVNIRTINSNGEENYLGIEDNHLIFVPKEEAELFYLKKAVVEDTIDIFYVVKTLGNMFINVERISDNIYRLNFKAGILYSTMESDMLVLPAEEANTAFYIQPIGLASLEVKDSVLGEGNPWLKEDNFLDATDDYGNQIDLSDNRISVTGSVDTDKVGTYSVVYSYTGIDKTNTEKATITVKLDKSSIKTQDSTLQNGKEWVRADNLVEVIDEDGNKVDYSDDRIIQEGDVDINKAGVYDITFRYRGKFKIISSSFKVTVINDIWYDSIKNACKTYLIDYGERINDVKGITFQNILEATRGKLYGYRVVYDNPHDVINQNPPKDFHFDLIKPFDVKNPSRVHLADYSGYLRLFIISTGKINTDIKVKIYAVLENKDEIEIFDNHQNDKRHEEIAEIYKSNFDDNNYSADGKYFISVLFKNDVQAVVKDEIYGYEIFYSYFTKFRKDTAFQTDGSKRIFFHDYFNFEVPLDYKDSTFINVILKNGEKIRIYKFAGYYYY</sequence>
<evidence type="ECO:0000313" key="2">
    <source>
        <dbReference type="EMBL" id="GAK31589.1"/>
    </source>
</evidence>
<dbReference type="STRING" id="1329250.WOSG25_110670"/>
<evidence type="ECO:0007829" key="4">
    <source>
        <dbReference type="PDB" id="8C8G"/>
    </source>
</evidence>
<dbReference type="SMR" id="A0A069CVS9"/>
<accession>A0A069CVS9</accession>
<dbReference type="SUPFAM" id="SSF55486">
    <property type="entry name" value="Metalloproteases ('zincins'), catalytic domain"/>
    <property type="match status" value="1"/>
</dbReference>
<reference evidence="3" key="1">
    <citation type="journal article" date="2014" name="Genome Announc.">
        <title>Draft genome sequence of Weissella oryzae SG25T, isolated from fermented rice grains.</title>
        <authorList>
            <person name="Tanizawa Y."/>
            <person name="Fujisawa T."/>
            <person name="Mochizuki T."/>
            <person name="Kaminuma E."/>
            <person name="Suzuki Y."/>
            <person name="Nakamura Y."/>
            <person name="Tohno M."/>
        </authorList>
    </citation>
    <scope>NUCLEOTIDE SEQUENCE [LARGE SCALE GENOMIC DNA]</scope>
    <source>
        <strain evidence="3">DSM 25784 / JCM 18191 / LMG 30913 / SG25</strain>
    </source>
</reference>
<dbReference type="EMDB" id="EMD-16475"/>
<dbReference type="RefSeq" id="WP_027699548.1">
    <property type="nucleotide sequence ID" value="NZ_DF820494.1"/>
</dbReference>
<dbReference type="GO" id="GO:0008270">
    <property type="term" value="F:zinc ion binding"/>
    <property type="evidence" value="ECO:0007669"/>
    <property type="project" value="InterPro"/>
</dbReference>
<dbReference type="eggNOG" id="COG3209">
    <property type="taxonomic scope" value="Bacteria"/>
</dbReference>
<evidence type="ECO:0000313" key="3">
    <source>
        <dbReference type="Proteomes" id="UP000030643"/>
    </source>
</evidence>
<dbReference type="Proteomes" id="UP000030643">
    <property type="component" value="Unassembled WGS sequence"/>
</dbReference>
<keyword evidence="4" id="KW-0002">3D-structure</keyword>
<dbReference type="Gene3D" id="2.60.40.10">
    <property type="entry name" value="Immunoglobulins"/>
    <property type="match status" value="2"/>
</dbReference>
<dbReference type="InterPro" id="IPR022038">
    <property type="entry name" value="Ig-like_bact"/>
</dbReference>
<proteinExistence type="evidence at protein level"/>
<dbReference type="PRINTS" id="PR00760">
    <property type="entry name" value="BONTOXILYSIN"/>
</dbReference>
<dbReference type="InterPro" id="IPR013783">
    <property type="entry name" value="Ig-like_fold"/>
</dbReference>
<reference evidence="4" key="2">
    <citation type="journal article" date="2024" name="FEBS J.">
        <title>The cryo-EM structure of the BoNT/Wo-NTNH complex reveals two immunoglobulin-like domains.</title>
        <authorList>
            <person name="Kosenina S."/>
            <person name="Skerlova J."/>
            <person name="Zhang S."/>
            <person name="Dong M."/>
            <person name="Stenmark P."/>
        </authorList>
    </citation>
    <scope>STRUCTURE BY ELECTRON MICROSCOPY (2.98 ANGSTROMS)</scope>
</reference>
<feature type="domain" description="Ig-like" evidence="1">
    <location>
        <begin position="1128"/>
        <end position="1199"/>
    </location>
</feature>
<dbReference type="PDB" id="8C8G">
    <property type="method" value="EM"/>
    <property type="resolution" value="2.98 A"/>
    <property type="chains" value="B=1-1437"/>
</dbReference>
<dbReference type="EMBL" id="DF820494">
    <property type="protein sequence ID" value="GAK31589.1"/>
    <property type="molecule type" value="Genomic_DNA"/>
</dbReference>
<protein>
    <recommendedName>
        <fullName evidence="1">Ig-like domain-containing protein</fullName>
    </recommendedName>
</protein>
<feature type="domain" description="Ig-like" evidence="1">
    <location>
        <begin position="1049"/>
        <end position="1120"/>
    </location>
</feature>
<name>A0A069CVS9_WEIOS</name>
<dbReference type="GO" id="GO:0006508">
    <property type="term" value="P:proteolysis"/>
    <property type="evidence" value="ECO:0007669"/>
    <property type="project" value="InterPro"/>
</dbReference>
<dbReference type="OrthoDB" id="1771364at2"/>
<dbReference type="Gene3D" id="3.90.1240.10">
    <property type="entry name" value="Metalloproteases ('zincins'), catalytic domain like"/>
    <property type="match status" value="1"/>
</dbReference>
<dbReference type="InterPro" id="IPR000395">
    <property type="entry name" value="Bot/tetX_LC"/>
</dbReference>
<evidence type="ECO:0000259" key="1">
    <source>
        <dbReference type="Pfam" id="PF07523"/>
    </source>
</evidence>
<organism evidence="2 3">
    <name type="scientific">Weissella oryzae (strain DSM 25784 / JCM 18191 / LMG 30913 / SG25)</name>
    <dbReference type="NCBI Taxonomy" id="1329250"/>
    <lineage>
        <taxon>Bacteria</taxon>
        <taxon>Bacillati</taxon>
        <taxon>Bacillota</taxon>
        <taxon>Bacilli</taxon>
        <taxon>Lactobacillales</taxon>
        <taxon>Lactobacillaceae</taxon>
        <taxon>Weissella</taxon>
    </lineage>
</organism>
<keyword evidence="3" id="KW-1185">Reference proteome</keyword>
<dbReference type="Pfam" id="PF07523">
    <property type="entry name" value="Big_3"/>
    <property type="match status" value="2"/>
</dbReference>
<gene>
    <name evidence="2" type="ORF">WOSG25_110670</name>
</gene>